<dbReference type="SUPFAM" id="SSF53955">
    <property type="entry name" value="Lysozyme-like"/>
    <property type="match status" value="1"/>
</dbReference>
<feature type="region of interest" description="Disordered" evidence="1">
    <location>
        <begin position="278"/>
        <end position="371"/>
    </location>
</feature>
<dbReference type="PANTHER" id="PTHR30163:SF8">
    <property type="entry name" value="LYTIC MUREIN TRANSGLYCOSYLASE"/>
    <property type="match status" value="1"/>
</dbReference>
<feature type="compositionally biased region" description="Gly residues" evidence="1">
    <location>
        <begin position="333"/>
        <end position="356"/>
    </location>
</feature>
<dbReference type="RefSeq" id="WP_345265669.1">
    <property type="nucleotide sequence ID" value="NZ_BAABIM010000002.1"/>
</dbReference>
<dbReference type="InterPro" id="IPR031304">
    <property type="entry name" value="SLT_2"/>
</dbReference>
<gene>
    <name evidence="3" type="ORF">GCM10023226_21890</name>
</gene>
<evidence type="ECO:0000259" key="2">
    <source>
        <dbReference type="Pfam" id="PF13406"/>
    </source>
</evidence>
<dbReference type="Proteomes" id="UP001500621">
    <property type="component" value="Unassembled WGS sequence"/>
</dbReference>
<dbReference type="Pfam" id="PF13406">
    <property type="entry name" value="SLT_2"/>
    <property type="match status" value="1"/>
</dbReference>
<evidence type="ECO:0000256" key="1">
    <source>
        <dbReference type="SAM" id="MobiDB-lite"/>
    </source>
</evidence>
<dbReference type="InterPro" id="IPR023346">
    <property type="entry name" value="Lysozyme-like_dom_sf"/>
</dbReference>
<dbReference type="PANTHER" id="PTHR30163">
    <property type="entry name" value="MEMBRANE-BOUND LYTIC MUREIN TRANSGLYCOSYLASE B"/>
    <property type="match status" value="1"/>
</dbReference>
<keyword evidence="4" id="KW-1185">Reference proteome</keyword>
<proteinExistence type="predicted"/>
<reference evidence="4" key="1">
    <citation type="journal article" date="2019" name="Int. J. Syst. Evol. Microbiol.">
        <title>The Global Catalogue of Microorganisms (GCM) 10K type strain sequencing project: providing services to taxonomists for standard genome sequencing and annotation.</title>
        <authorList>
            <consortium name="The Broad Institute Genomics Platform"/>
            <consortium name="The Broad Institute Genome Sequencing Center for Infectious Disease"/>
            <person name="Wu L."/>
            <person name="Ma J."/>
        </authorList>
    </citation>
    <scope>NUCLEOTIDE SEQUENCE [LARGE SCALE GENOMIC DNA]</scope>
    <source>
        <strain evidence="4">JCM 18127</strain>
    </source>
</reference>
<evidence type="ECO:0000313" key="4">
    <source>
        <dbReference type="Proteomes" id="UP001500621"/>
    </source>
</evidence>
<dbReference type="CDD" id="cd13399">
    <property type="entry name" value="Slt35-like"/>
    <property type="match status" value="1"/>
</dbReference>
<accession>A0ABP8W9J7</accession>
<evidence type="ECO:0000313" key="3">
    <source>
        <dbReference type="EMBL" id="GAA4684166.1"/>
    </source>
</evidence>
<sequence length="412" mass="41377">MTTTPRAPRSGRLQKAAALVPLAVLSTAWTVSVAGVGVTAVVSADAPTPSQEQLPEGATVPEQAIEAPASVSSGDDVAPGAPGNAQQIVDTASTNEIPAAALAAYQRAETVINAADTSCNLTWQLAAAIGRVESNHGRFGGNVLDEDGVARPGIYGIPLDGSNNTAVIRDTDAGQYDDDQVYDRAVGPMQFIPGTWSAIGVDADGDGERNPQDIDDAALGTAVYLCSGDDDLSTTAGQRSAVYRYNRSQSYVDLVLSVMNAYLDGDFMSVPTNTSAAGSVITPLPSGSGGGGTGTGPRGGGGGGGGGQEPVAQPGGEAPQAEPTEDPVPQQPDGGGDSGGDEGGGNNGGGGGGGNNGPVPPIKVPDLPDTNIPPVDNVLTLTQATLQCTLDGLNQLLNPQAFQQCVNDYMNP</sequence>
<dbReference type="Gene3D" id="1.10.530.10">
    <property type="match status" value="1"/>
</dbReference>
<dbReference type="InterPro" id="IPR043426">
    <property type="entry name" value="MltB-like"/>
</dbReference>
<feature type="domain" description="Transglycosylase SLT" evidence="2">
    <location>
        <begin position="185"/>
        <end position="225"/>
    </location>
</feature>
<feature type="compositionally biased region" description="Gly residues" evidence="1">
    <location>
        <begin position="287"/>
        <end position="308"/>
    </location>
</feature>
<organism evidence="3 4">
    <name type="scientific">Nocardioides nanhaiensis</name>
    <dbReference type="NCBI Taxonomy" id="1476871"/>
    <lineage>
        <taxon>Bacteria</taxon>
        <taxon>Bacillati</taxon>
        <taxon>Actinomycetota</taxon>
        <taxon>Actinomycetes</taxon>
        <taxon>Propionibacteriales</taxon>
        <taxon>Nocardioidaceae</taxon>
        <taxon>Nocardioides</taxon>
    </lineage>
</organism>
<name>A0ABP8W9J7_9ACTN</name>
<protein>
    <recommendedName>
        <fullName evidence="2">Transglycosylase SLT domain-containing protein</fullName>
    </recommendedName>
</protein>
<comment type="caution">
    <text evidence="3">The sequence shown here is derived from an EMBL/GenBank/DDBJ whole genome shotgun (WGS) entry which is preliminary data.</text>
</comment>
<dbReference type="EMBL" id="BAABIM010000002">
    <property type="protein sequence ID" value="GAA4684166.1"/>
    <property type="molecule type" value="Genomic_DNA"/>
</dbReference>